<dbReference type="PROSITE" id="PS51819">
    <property type="entry name" value="VOC"/>
    <property type="match status" value="1"/>
</dbReference>
<evidence type="ECO:0000313" key="3">
    <source>
        <dbReference type="Proteomes" id="UP000076722"/>
    </source>
</evidence>
<accession>A0A164T9F2</accession>
<keyword evidence="3" id="KW-1185">Reference proteome</keyword>
<protein>
    <submittedName>
        <fullName evidence="2">Glyoxalase/bleomycin resistance protein/dioxygenase superfamily protein 21</fullName>
    </submittedName>
</protein>
<name>A0A164T9F2_9AGAM</name>
<dbReference type="Pfam" id="PF00903">
    <property type="entry name" value="Glyoxalase"/>
    <property type="match status" value="1"/>
</dbReference>
<proteinExistence type="predicted"/>
<gene>
    <name evidence="2" type="ORF">SISNIDRAFT_413083</name>
</gene>
<sequence length="140" mass="15598">MTYYETNPKRRAFLGHLSFGVRDMSISKPFYIAIFEPFGIGLVYDDGVGGCTGYGVGDWEWINLFRVKPLSNSGRGTHIAFNAPSREAVVGFYKAALENGGRGDGAPGVRKDVHKNYYACYVYDPDGHRLEAVYQESVKQ</sequence>
<dbReference type="InterPro" id="IPR037523">
    <property type="entry name" value="VOC_core"/>
</dbReference>
<evidence type="ECO:0000313" key="2">
    <source>
        <dbReference type="EMBL" id="KZS92179.1"/>
    </source>
</evidence>
<dbReference type="InterPro" id="IPR004360">
    <property type="entry name" value="Glyas_Fos-R_dOase_dom"/>
</dbReference>
<feature type="domain" description="VOC" evidence="1">
    <location>
        <begin position="13"/>
        <end position="135"/>
    </location>
</feature>
<dbReference type="Proteomes" id="UP000076722">
    <property type="component" value="Unassembled WGS sequence"/>
</dbReference>
<dbReference type="AlphaFoldDB" id="A0A164T9F2"/>
<dbReference type="PANTHER" id="PTHR35006:SF2">
    <property type="entry name" value="GLYOXALASE FAMILY PROTEIN (AFU_ORTHOLOGUE AFUA_5G14830)"/>
    <property type="match status" value="1"/>
</dbReference>
<keyword evidence="2" id="KW-0560">Oxidoreductase</keyword>
<dbReference type="OrthoDB" id="10249419at2759"/>
<dbReference type="PANTHER" id="PTHR35006">
    <property type="entry name" value="GLYOXALASE FAMILY PROTEIN (AFU_ORTHOLOGUE AFUA_5G14830)"/>
    <property type="match status" value="1"/>
</dbReference>
<organism evidence="2 3">
    <name type="scientific">Sistotremastrum niveocremeum HHB9708</name>
    <dbReference type="NCBI Taxonomy" id="1314777"/>
    <lineage>
        <taxon>Eukaryota</taxon>
        <taxon>Fungi</taxon>
        <taxon>Dikarya</taxon>
        <taxon>Basidiomycota</taxon>
        <taxon>Agaricomycotina</taxon>
        <taxon>Agaricomycetes</taxon>
        <taxon>Sistotremastrales</taxon>
        <taxon>Sistotremastraceae</taxon>
        <taxon>Sertulicium</taxon>
        <taxon>Sertulicium niveocremeum</taxon>
    </lineage>
</organism>
<dbReference type="STRING" id="1314777.A0A164T9F2"/>
<reference evidence="2 3" key="1">
    <citation type="journal article" date="2016" name="Mol. Biol. Evol.">
        <title>Comparative Genomics of Early-Diverging Mushroom-Forming Fungi Provides Insights into the Origins of Lignocellulose Decay Capabilities.</title>
        <authorList>
            <person name="Nagy L.G."/>
            <person name="Riley R."/>
            <person name="Tritt A."/>
            <person name="Adam C."/>
            <person name="Daum C."/>
            <person name="Floudas D."/>
            <person name="Sun H."/>
            <person name="Yadav J.S."/>
            <person name="Pangilinan J."/>
            <person name="Larsson K.H."/>
            <person name="Matsuura K."/>
            <person name="Barry K."/>
            <person name="Labutti K."/>
            <person name="Kuo R."/>
            <person name="Ohm R.A."/>
            <person name="Bhattacharya S.S."/>
            <person name="Shirouzu T."/>
            <person name="Yoshinaga Y."/>
            <person name="Martin F.M."/>
            <person name="Grigoriev I.V."/>
            <person name="Hibbett D.S."/>
        </authorList>
    </citation>
    <scope>NUCLEOTIDE SEQUENCE [LARGE SCALE GENOMIC DNA]</scope>
    <source>
        <strain evidence="2 3">HHB9708</strain>
    </source>
</reference>
<dbReference type="InterPro" id="IPR029068">
    <property type="entry name" value="Glyas_Bleomycin-R_OHBP_Dase"/>
</dbReference>
<evidence type="ECO:0000259" key="1">
    <source>
        <dbReference type="PROSITE" id="PS51819"/>
    </source>
</evidence>
<keyword evidence="2" id="KW-0223">Dioxygenase</keyword>
<dbReference type="GO" id="GO:0051213">
    <property type="term" value="F:dioxygenase activity"/>
    <property type="evidence" value="ECO:0007669"/>
    <property type="project" value="UniProtKB-KW"/>
</dbReference>
<dbReference type="Gene3D" id="3.10.180.10">
    <property type="entry name" value="2,3-Dihydroxybiphenyl 1,2-Dioxygenase, domain 1"/>
    <property type="match status" value="1"/>
</dbReference>
<dbReference type="CDD" id="cd07262">
    <property type="entry name" value="VOC_like"/>
    <property type="match status" value="1"/>
</dbReference>
<dbReference type="SUPFAM" id="SSF54593">
    <property type="entry name" value="Glyoxalase/Bleomycin resistance protein/Dihydroxybiphenyl dioxygenase"/>
    <property type="match status" value="1"/>
</dbReference>
<dbReference type="EMBL" id="KV419411">
    <property type="protein sequence ID" value="KZS92179.1"/>
    <property type="molecule type" value="Genomic_DNA"/>
</dbReference>